<sequence length="519" mass="58651">MMDANIFDRVDTEVSTMSSGGALRPQGVWPNEISLRVIPTLRMAGHIKIFAKKCLGIFRNCPHKAAASCRQSPSTWWAWASLLFSRSLAFLSSTGRCLALLQSRKFFSNFYGKLIMAKRKVSKSVKKDKVSKPIIAKKEKVSRPVRGKKEKVVSEPIMVKKEKAPKAIIPKKEKAPKVIKAKKEKPITAKEKKVLKPIIAKKEKAEEPMIPKEEIVSKSVKKAAAPKPPKNVDPSPTCLALAPIEAVPSTSTMVNVTSTTVAAMTTTSLEPRQILDMHGVTEHKEEEYMEMSELDDMSTREKNDRIRCLEHEKVQQAGQLELSVGTVGVLESNMQIWHKRLVDKENEVEKLNKVVRDINDSFRIEWKSETSNLLLTNTLQNSKEQKFYYENGYEARMEENKSNYDKNLLNLEKDRKRLVKENKKLVQDAKNREAAFIQALTVERKRVVFLAKQIPQVGIPSFSSNPGDDEVVNVVTEYGDLLRGENGDDEEGGGEDDFQVVLDNGQVVEFKVQQDWIIN</sequence>
<dbReference type="EMBL" id="LNIX01000007">
    <property type="protein sequence ID" value="OXA51520.1"/>
    <property type="molecule type" value="Genomic_DNA"/>
</dbReference>
<keyword evidence="1" id="KW-0175">Coiled coil</keyword>
<keyword evidence="3" id="KW-1185">Reference proteome</keyword>
<name>A0A226E2M5_FOLCA</name>
<dbReference type="Proteomes" id="UP000198287">
    <property type="component" value="Unassembled WGS sequence"/>
</dbReference>
<feature type="coiled-coil region" evidence="1">
    <location>
        <begin position="334"/>
        <end position="361"/>
    </location>
</feature>
<gene>
    <name evidence="2" type="ORF">Fcan01_13709</name>
</gene>
<reference evidence="2 3" key="1">
    <citation type="submission" date="2015-12" db="EMBL/GenBank/DDBJ databases">
        <title>The genome of Folsomia candida.</title>
        <authorList>
            <person name="Faddeeva A."/>
            <person name="Derks M.F."/>
            <person name="Anvar Y."/>
            <person name="Smit S."/>
            <person name="Van Straalen N."/>
            <person name="Roelofs D."/>
        </authorList>
    </citation>
    <scope>NUCLEOTIDE SEQUENCE [LARGE SCALE GENOMIC DNA]</scope>
    <source>
        <strain evidence="2 3">VU population</strain>
        <tissue evidence="2">Whole body</tissue>
    </source>
</reference>
<evidence type="ECO:0000313" key="2">
    <source>
        <dbReference type="EMBL" id="OXA51520.1"/>
    </source>
</evidence>
<protein>
    <submittedName>
        <fullName evidence="2">Uncharacterized protein</fullName>
    </submittedName>
</protein>
<accession>A0A226E2M5</accession>
<feature type="coiled-coil region" evidence="1">
    <location>
        <begin position="394"/>
        <end position="428"/>
    </location>
</feature>
<comment type="caution">
    <text evidence="2">The sequence shown here is derived from an EMBL/GenBank/DDBJ whole genome shotgun (WGS) entry which is preliminary data.</text>
</comment>
<organism evidence="2 3">
    <name type="scientific">Folsomia candida</name>
    <name type="common">Springtail</name>
    <dbReference type="NCBI Taxonomy" id="158441"/>
    <lineage>
        <taxon>Eukaryota</taxon>
        <taxon>Metazoa</taxon>
        <taxon>Ecdysozoa</taxon>
        <taxon>Arthropoda</taxon>
        <taxon>Hexapoda</taxon>
        <taxon>Collembola</taxon>
        <taxon>Entomobryomorpha</taxon>
        <taxon>Isotomoidea</taxon>
        <taxon>Isotomidae</taxon>
        <taxon>Proisotominae</taxon>
        <taxon>Folsomia</taxon>
    </lineage>
</organism>
<evidence type="ECO:0000313" key="3">
    <source>
        <dbReference type="Proteomes" id="UP000198287"/>
    </source>
</evidence>
<proteinExistence type="predicted"/>
<evidence type="ECO:0000256" key="1">
    <source>
        <dbReference type="SAM" id="Coils"/>
    </source>
</evidence>
<dbReference type="AlphaFoldDB" id="A0A226E2M5"/>